<evidence type="ECO:0000313" key="13">
    <source>
        <dbReference type="EMBL" id="QDU31634.1"/>
    </source>
</evidence>
<proteinExistence type="predicted"/>
<feature type="transmembrane region" description="Helical" evidence="12">
    <location>
        <begin position="15"/>
        <end position="36"/>
    </location>
</feature>
<evidence type="ECO:0000256" key="6">
    <source>
        <dbReference type="ARBA" id="ARBA00023002"/>
    </source>
</evidence>
<dbReference type="KEGG" id="aagg:ETAA8_67940"/>
<keyword evidence="14" id="KW-1185">Reference proteome</keyword>
<keyword evidence="8" id="KW-0350">Heme biosynthesis</keyword>
<name>A0A517YN46_9BACT</name>
<evidence type="ECO:0000256" key="1">
    <source>
        <dbReference type="ARBA" id="ARBA00004141"/>
    </source>
</evidence>
<feature type="transmembrane region" description="Helical" evidence="12">
    <location>
        <begin position="76"/>
        <end position="95"/>
    </location>
</feature>
<evidence type="ECO:0000256" key="2">
    <source>
        <dbReference type="ARBA" id="ARBA00022475"/>
    </source>
</evidence>
<dbReference type="RefSeq" id="WP_145099088.1">
    <property type="nucleotide sequence ID" value="NZ_CP036274.1"/>
</dbReference>
<dbReference type="GO" id="GO:0046872">
    <property type="term" value="F:metal ion binding"/>
    <property type="evidence" value="ECO:0007669"/>
    <property type="project" value="UniProtKB-KW"/>
</dbReference>
<feature type="transmembrane region" description="Helical" evidence="12">
    <location>
        <begin position="213"/>
        <end position="235"/>
    </location>
</feature>
<keyword evidence="3 12" id="KW-0812">Transmembrane</keyword>
<dbReference type="PANTHER" id="PTHR35457:SF1">
    <property type="entry name" value="HEME A SYNTHASE"/>
    <property type="match status" value="1"/>
</dbReference>
<sequence>MITSSPTSYRWPHRLALLSAVVTFPLIWVGGLVTSYDAGMAVPDWPGTYGYNLFAYPWTTWFFGPWDIFVEHGHRLLGAAIGLLMIALVATTFAVRAPRWLIQFAFFLLALVILQGILGGARVNLDERLIALLHGCTGPVFFVSLVAFAVVTSPRFPLSRPLESQSTEDRQPANRLATAAWGFAAVCYLQLVLGALVRHVPVTSTAGFFRAVMLLHIVLAVMILAQALLLGVTIIRAKQGNSVSRWVGWSLLLVVTVQIGLGIMTYVSKYAWPEWMGSFQFAAAHVTREKSVLQALLATAHVANGSLILAAAVIMSLQASRVWRPAAVIASSAPFLLVRTSA</sequence>
<evidence type="ECO:0000256" key="3">
    <source>
        <dbReference type="ARBA" id="ARBA00022692"/>
    </source>
</evidence>
<accession>A0A517YN46</accession>
<feature type="transmembrane region" description="Helical" evidence="12">
    <location>
        <begin position="247"/>
        <end position="272"/>
    </location>
</feature>
<dbReference type="GO" id="GO:0016020">
    <property type="term" value="C:membrane"/>
    <property type="evidence" value="ECO:0007669"/>
    <property type="project" value="UniProtKB-SubCell"/>
</dbReference>
<keyword evidence="5 12" id="KW-1133">Transmembrane helix</keyword>
<protein>
    <submittedName>
        <fullName evidence="13">Heme A synthase</fullName>
    </submittedName>
</protein>
<dbReference type="Pfam" id="PF02628">
    <property type="entry name" value="COX15-CtaA"/>
    <property type="match status" value="1"/>
</dbReference>
<feature type="transmembrane region" description="Helical" evidence="12">
    <location>
        <begin position="100"/>
        <end position="118"/>
    </location>
</feature>
<dbReference type="GO" id="GO:0016491">
    <property type="term" value="F:oxidoreductase activity"/>
    <property type="evidence" value="ECO:0007669"/>
    <property type="project" value="UniProtKB-KW"/>
</dbReference>
<keyword evidence="10" id="KW-1015">Disulfide bond</keyword>
<dbReference type="InterPro" id="IPR003780">
    <property type="entry name" value="COX15/CtaA_fam"/>
</dbReference>
<evidence type="ECO:0000256" key="11">
    <source>
        <dbReference type="ARBA" id="ARBA00023444"/>
    </source>
</evidence>
<keyword evidence="9 12" id="KW-0472">Membrane</keyword>
<feature type="transmembrane region" description="Helical" evidence="12">
    <location>
        <begin position="130"/>
        <end position="152"/>
    </location>
</feature>
<organism evidence="13 14">
    <name type="scientific">Anatilimnocola aggregata</name>
    <dbReference type="NCBI Taxonomy" id="2528021"/>
    <lineage>
        <taxon>Bacteria</taxon>
        <taxon>Pseudomonadati</taxon>
        <taxon>Planctomycetota</taxon>
        <taxon>Planctomycetia</taxon>
        <taxon>Pirellulales</taxon>
        <taxon>Pirellulaceae</taxon>
        <taxon>Anatilimnocola</taxon>
    </lineage>
</organism>
<evidence type="ECO:0000256" key="12">
    <source>
        <dbReference type="SAM" id="Phobius"/>
    </source>
</evidence>
<keyword evidence="6" id="KW-0560">Oxidoreductase</keyword>
<gene>
    <name evidence="13" type="primary">ctaA</name>
    <name evidence="13" type="ORF">ETAA8_67940</name>
</gene>
<reference evidence="13 14" key="1">
    <citation type="submission" date="2019-02" db="EMBL/GenBank/DDBJ databases">
        <title>Deep-cultivation of Planctomycetes and their phenomic and genomic characterization uncovers novel biology.</title>
        <authorList>
            <person name="Wiegand S."/>
            <person name="Jogler M."/>
            <person name="Boedeker C."/>
            <person name="Pinto D."/>
            <person name="Vollmers J."/>
            <person name="Rivas-Marin E."/>
            <person name="Kohn T."/>
            <person name="Peeters S.H."/>
            <person name="Heuer A."/>
            <person name="Rast P."/>
            <person name="Oberbeckmann S."/>
            <person name="Bunk B."/>
            <person name="Jeske O."/>
            <person name="Meyerdierks A."/>
            <person name="Storesund J.E."/>
            <person name="Kallscheuer N."/>
            <person name="Luecker S."/>
            <person name="Lage O.M."/>
            <person name="Pohl T."/>
            <person name="Merkel B.J."/>
            <person name="Hornburger P."/>
            <person name="Mueller R.-W."/>
            <person name="Bruemmer F."/>
            <person name="Labrenz M."/>
            <person name="Spormann A.M."/>
            <person name="Op den Camp H."/>
            <person name="Overmann J."/>
            <person name="Amann R."/>
            <person name="Jetten M.S.M."/>
            <person name="Mascher T."/>
            <person name="Medema M.H."/>
            <person name="Devos D.P."/>
            <person name="Kaster A.-K."/>
            <person name="Ovreas L."/>
            <person name="Rohde M."/>
            <person name="Galperin M.Y."/>
            <person name="Jogler C."/>
        </authorList>
    </citation>
    <scope>NUCLEOTIDE SEQUENCE [LARGE SCALE GENOMIC DNA]</scope>
    <source>
        <strain evidence="13 14">ETA_A8</strain>
    </source>
</reference>
<dbReference type="EMBL" id="CP036274">
    <property type="protein sequence ID" value="QDU31634.1"/>
    <property type="molecule type" value="Genomic_DNA"/>
</dbReference>
<comment type="subcellular location">
    <subcellularLocation>
        <location evidence="1">Membrane</location>
        <topology evidence="1">Multi-pass membrane protein</topology>
    </subcellularLocation>
</comment>
<keyword evidence="2" id="KW-1003">Cell membrane</keyword>
<evidence type="ECO:0000313" key="14">
    <source>
        <dbReference type="Proteomes" id="UP000315017"/>
    </source>
</evidence>
<keyword evidence="7" id="KW-0408">Iron</keyword>
<dbReference type="InterPro" id="IPR050450">
    <property type="entry name" value="COX15/CtaA_HemeA_synthase"/>
</dbReference>
<feature type="transmembrane region" description="Helical" evidence="12">
    <location>
        <begin position="173"/>
        <end position="193"/>
    </location>
</feature>
<evidence type="ECO:0000256" key="9">
    <source>
        <dbReference type="ARBA" id="ARBA00023136"/>
    </source>
</evidence>
<feature type="transmembrane region" description="Helical" evidence="12">
    <location>
        <begin position="292"/>
        <end position="314"/>
    </location>
</feature>
<evidence type="ECO:0000256" key="5">
    <source>
        <dbReference type="ARBA" id="ARBA00022989"/>
    </source>
</evidence>
<evidence type="ECO:0000256" key="10">
    <source>
        <dbReference type="ARBA" id="ARBA00023157"/>
    </source>
</evidence>
<evidence type="ECO:0000256" key="8">
    <source>
        <dbReference type="ARBA" id="ARBA00023133"/>
    </source>
</evidence>
<dbReference type="AlphaFoldDB" id="A0A517YN46"/>
<dbReference type="Proteomes" id="UP000315017">
    <property type="component" value="Chromosome"/>
</dbReference>
<dbReference type="PANTHER" id="PTHR35457">
    <property type="entry name" value="HEME A SYNTHASE"/>
    <property type="match status" value="1"/>
</dbReference>
<comment type="pathway">
    <text evidence="11">Porphyrin-containing compound metabolism.</text>
</comment>
<keyword evidence="4" id="KW-0479">Metal-binding</keyword>
<dbReference type="GO" id="GO:0006784">
    <property type="term" value="P:heme A biosynthetic process"/>
    <property type="evidence" value="ECO:0007669"/>
    <property type="project" value="InterPro"/>
</dbReference>
<dbReference type="OrthoDB" id="128939at2"/>
<evidence type="ECO:0000256" key="7">
    <source>
        <dbReference type="ARBA" id="ARBA00023004"/>
    </source>
</evidence>
<evidence type="ECO:0000256" key="4">
    <source>
        <dbReference type="ARBA" id="ARBA00022723"/>
    </source>
</evidence>